<gene>
    <name evidence="1" type="ORF">ABDJ38_15000</name>
</gene>
<dbReference type="Gene3D" id="3.40.630.10">
    <property type="entry name" value="Zn peptidases"/>
    <property type="match status" value="1"/>
</dbReference>
<protein>
    <submittedName>
        <fullName evidence="1">Uncharacterized protein</fullName>
    </submittedName>
</protein>
<dbReference type="SUPFAM" id="SSF53187">
    <property type="entry name" value="Zn-dependent exopeptidases"/>
    <property type="match status" value="1"/>
</dbReference>
<accession>A0ABV0D0M4</accession>
<comment type="caution">
    <text evidence="1">The sequence shown here is derived from an EMBL/GenBank/DDBJ whole genome shotgun (WGS) entry which is preliminary data.</text>
</comment>
<dbReference type="RefSeq" id="WP_346785935.1">
    <property type="nucleotide sequence ID" value="NZ_JBDLBR010000005.1"/>
</dbReference>
<organism evidence="1 2">
    <name type="scientific">Aurantiacibacter flavus</name>
    <dbReference type="NCBI Taxonomy" id="3145232"/>
    <lineage>
        <taxon>Bacteria</taxon>
        <taxon>Pseudomonadati</taxon>
        <taxon>Pseudomonadota</taxon>
        <taxon>Alphaproteobacteria</taxon>
        <taxon>Sphingomonadales</taxon>
        <taxon>Erythrobacteraceae</taxon>
        <taxon>Aurantiacibacter</taxon>
    </lineage>
</organism>
<name>A0ABV0D0M4_9SPHN</name>
<dbReference type="Gene3D" id="3.50.30.30">
    <property type="match status" value="1"/>
</dbReference>
<evidence type="ECO:0000313" key="2">
    <source>
        <dbReference type="Proteomes" id="UP001484535"/>
    </source>
</evidence>
<dbReference type="EMBL" id="JBDLBR010000005">
    <property type="protein sequence ID" value="MEN7538487.1"/>
    <property type="molecule type" value="Genomic_DNA"/>
</dbReference>
<keyword evidence="2" id="KW-1185">Reference proteome</keyword>
<reference evidence="1 2" key="1">
    <citation type="submission" date="2024-05" db="EMBL/GenBank/DDBJ databases">
        <authorList>
            <person name="Park S."/>
        </authorList>
    </citation>
    <scope>NUCLEOTIDE SEQUENCE [LARGE SCALE GENOMIC DNA]</scope>
    <source>
        <strain evidence="1 2">DGU5</strain>
    </source>
</reference>
<sequence>MSTRREVIETGLGVIGSMALADREAHAAPVYRIPEGLAAPGDLLRQLDEDLRIHASFGSKISGGKGDLDAARWIAQRLDSLGMEVRKLDFSVPSFLADVAEVRTPEIVVPVFPQPVVVPTRVGGLRAHGALMRDEFHAPQVAGKIAFIDLPHARHAALFNPPVMPLVQAAVRAGAQAIVLVTNGPTGEVIALNTKLDPLVDVPLALIAPKDFPPVSKAIAEEQLLEIELVGDASDATSCNIIATRRAGPKWLAFSTPRSGWFQAVGERAPGTAAFLELVRWASVRFPDHSIFAMNNGGHEFDFKGSHLALAEAPPAQDTVIWTHLGAGLATRDRLGLGVRQLGMMDTADPRRVLMASGEMLDTCRRAFADISGYKDPLEILGGAGELSTFIDHGYRRAFAGLGVHRWCHVPGDGIETVDAGLLLPVVEAHRAVIEETVGRFGIA</sequence>
<evidence type="ECO:0000313" key="1">
    <source>
        <dbReference type="EMBL" id="MEN7538487.1"/>
    </source>
</evidence>
<proteinExistence type="predicted"/>
<dbReference type="Proteomes" id="UP001484535">
    <property type="component" value="Unassembled WGS sequence"/>
</dbReference>